<evidence type="ECO:0000313" key="1">
    <source>
        <dbReference type="EMBL" id="QKS72510.1"/>
    </source>
</evidence>
<gene>
    <name evidence="1" type="ORF">FLK61_38475</name>
</gene>
<proteinExistence type="predicted"/>
<dbReference type="RefSeq" id="WP_176010486.1">
    <property type="nucleotide sequence ID" value="NZ_CP041372.2"/>
</dbReference>
<dbReference type="KEGG" id="psua:FLK61_38475"/>
<sequence>MDHYYLLQEDRLCIKINTEKNPEVSTREYSKTLLNTELLLKLKRPKSIRQGKVVTIAIIEDYLQTDSSGLVNVEKTVKVLNKCKKIRVEVVPIG</sequence>
<dbReference type="Proteomes" id="UP000318138">
    <property type="component" value="Chromosome"/>
</dbReference>
<accession>A0A859FI59</accession>
<dbReference type="EMBL" id="CP041372">
    <property type="protein sequence ID" value="QKS72510.1"/>
    <property type="molecule type" value="Genomic_DNA"/>
</dbReference>
<evidence type="ECO:0000313" key="2">
    <source>
        <dbReference type="Proteomes" id="UP000318138"/>
    </source>
</evidence>
<keyword evidence="2" id="KW-1185">Reference proteome</keyword>
<reference evidence="2" key="1">
    <citation type="submission" date="2019-07" db="EMBL/GenBank/DDBJ databases">
        <title>Bacillus alkalisoli sp. nov. isolated from saline soil.</title>
        <authorList>
            <person name="Sun J.-Q."/>
            <person name="Xu L."/>
        </authorList>
    </citation>
    <scope>NUCLEOTIDE SEQUENCE [LARGE SCALE GENOMIC DNA]</scope>
    <source>
        <strain evidence="2">M4U3P1</strain>
    </source>
</reference>
<name>A0A859FI59_9BACI</name>
<organism evidence="1 2">
    <name type="scientific">Paenalkalicoccus suaedae</name>
    <dbReference type="NCBI Taxonomy" id="2592382"/>
    <lineage>
        <taxon>Bacteria</taxon>
        <taxon>Bacillati</taxon>
        <taxon>Bacillota</taxon>
        <taxon>Bacilli</taxon>
        <taxon>Bacillales</taxon>
        <taxon>Bacillaceae</taxon>
        <taxon>Paenalkalicoccus</taxon>
    </lineage>
</organism>
<dbReference type="AlphaFoldDB" id="A0A859FI59"/>
<protein>
    <submittedName>
        <fullName evidence="1">Uncharacterized protein</fullName>
    </submittedName>
</protein>